<dbReference type="AlphaFoldDB" id="A0A2P6PKV4"/>
<protein>
    <submittedName>
        <fullName evidence="1">Uncharacterized protein</fullName>
    </submittedName>
</protein>
<organism evidence="1 2">
    <name type="scientific">Rosa chinensis</name>
    <name type="common">China rose</name>
    <dbReference type="NCBI Taxonomy" id="74649"/>
    <lineage>
        <taxon>Eukaryota</taxon>
        <taxon>Viridiplantae</taxon>
        <taxon>Streptophyta</taxon>
        <taxon>Embryophyta</taxon>
        <taxon>Tracheophyta</taxon>
        <taxon>Spermatophyta</taxon>
        <taxon>Magnoliopsida</taxon>
        <taxon>eudicotyledons</taxon>
        <taxon>Gunneridae</taxon>
        <taxon>Pentapetalae</taxon>
        <taxon>rosids</taxon>
        <taxon>fabids</taxon>
        <taxon>Rosales</taxon>
        <taxon>Rosaceae</taxon>
        <taxon>Rosoideae</taxon>
        <taxon>Rosoideae incertae sedis</taxon>
        <taxon>Rosa</taxon>
    </lineage>
</organism>
<dbReference type="Gramene" id="PRQ22546">
    <property type="protein sequence ID" value="PRQ22546"/>
    <property type="gene ID" value="RchiOBHm_Chr6g0251491"/>
</dbReference>
<name>A0A2P6PKV4_ROSCH</name>
<accession>A0A2P6PKV4</accession>
<proteinExistence type="predicted"/>
<reference evidence="1 2" key="1">
    <citation type="journal article" date="2018" name="Nat. Genet.">
        <title>The Rosa genome provides new insights in the design of modern roses.</title>
        <authorList>
            <person name="Bendahmane M."/>
        </authorList>
    </citation>
    <scope>NUCLEOTIDE SEQUENCE [LARGE SCALE GENOMIC DNA]</scope>
    <source>
        <strain evidence="2">cv. Old Blush</strain>
    </source>
</reference>
<evidence type="ECO:0000313" key="2">
    <source>
        <dbReference type="Proteomes" id="UP000238479"/>
    </source>
</evidence>
<gene>
    <name evidence="1" type="ORF">RchiOBHm_Chr6g0251491</name>
</gene>
<sequence length="67" mass="7847">MKLYPCFAGSDIMQPRTKQFSRIINKIAKHQATLLKCPYQRKEKKKAYQSMIKFVFAIVGIHENDSQ</sequence>
<keyword evidence="2" id="KW-1185">Reference proteome</keyword>
<evidence type="ECO:0000313" key="1">
    <source>
        <dbReference type="EMBL" id="PRQ22546.1"/>
    </source>
</evidence>
<dbReference type="Proteomes" id="UP000238479">
    <property type="component" value="Chromosome 6"/>
</dbReference>
<comment type="caution">
    <text evidence="1">The sequence shown here is derived from an EMBL/GenBank/DDBJ whole genome shotgun (WGS) entry which is preliminary data.</text>
</comment>
<dbReference type="EMBL" id="PDCK01000044">
    <property type="protein sequence ID" value="PRQ22546.1"/>
    <property type="molecule type" value="Genomic_DNA"/>
</dbReference>